<sequence length="353" mass="38518">MIGTALQANQISFCEHTVVTSIQEFLAGFDDVFAAVAHKRTLTVAGAAMHVGSNDLCYLEQAQRALATRDTGHKSQCRIAVINADDRLCAMPYWPPHRFREREIEAILSKTPYRLHYFDDLDFWQVFDVDRAIGIQWMASREGYPAWDAGSPLRNFVQWHLGAVDRSLLHGGTLALDGAGVLLAGAGGAGKSSTVLAGIFAGLQSVGDDYVLVDAGKRAACPVFDTLKQDEAGLRRLGQWDHAAIPKAANWQGKHQFYLPDVTDGALASQIDLKAILLPHLTHGDQTSVTPVDAKSAFIALAPSGVTQIHCDRPRLFSVAGKIARLLPAYRLDLGTEPDEITAVLRQFLRTLH</sequence>
<organism evidence="1 2">
    <name type="scientific">Yoonia tamlensis</name>
    <dbReference type="NCBI Taxonomy" id="390270"/>
    <lineage>
        <taxon>Bacteria</taxon>
        <taxon>Pseudomonadati</taxon>
        <taxon>Pseudomonadota</taxon>
        <taxon>Alphaproteobacteria</taxon>
        <taxon>Rhodobacterales</taxon>
        <taxon>Paracoccaceae</taxon>
        <taxon>Yoonia</taxon>
    </lineage>
</organism>
<evidence type="ECO:0000313" key="2">
    <source>
        <dbReference type="Proteomes" id="UP000199478"/>
    </source>
</evidence>
<dbReference type="EMBL" id="FOYP01000001">
    <property type="protein sequence ID" value="SFR34912.1"/>
    <property type="molecule type" value="Genomic_DNA"/>
</dbReference>
<dbReference type="RefSeq" id="WP_090196551.1">
    <property type="nucleotide sequence ID" value="NZ_FOYP01000001.1"/>
</dbReference>
<protein>
    <recommendedName>
        <fullName evidence="3">Hpr(Ser) kinase/phosphatase</fullName>
    </recommendedName>
</protein>
<reference evidence="2" key="1">
    <citation type="submission" date="2016-10" db="EMBL/GenBank/DDBJ databases">
        <authorList>
            <person name="Varghese N."/>
            <person name="Submissions S."/>
        </authorList>
    </citation>
    <scope>NUCLEOTIDE SEQUENCE [LARGE SCALE GENOMIC DNA]</scope>
    <source>
        <strain evidence="2">DSM 26879</strain>
    </source>
</reference>
<proteinExistence type="predicted"/>
<dbReference type="SUPFAM" id="SSF53795">
    <property type="entry name" value="PEP carboxykinase-like"/>
    <property type="match status" value="1"/>
</dbReference>
<evidence type="ECO:0008006" key="3">
    <source>
        <dbReference type="Google" id="ProtNLM"/>
    </source>
</evidence>
<accession>A0A1I6FY83</accession>
<dbReference type="InterPro" id="IPR027417">
    <property type="entry name" value="P-loop_NTPase"/>
</dbReference>
<dbReference type="STRING" id="390270.SAMN04488005_0729"/>
<dbReference type="Proteomes" id="UP000199478">
    <property type="component" value="Unassembled WGS sequence"/>
</dbReference>
<name>A0A1I6FY83_9RHOB</name>
<evidence type="ECO:0000313" key="1">
    <source>
        <dbReference type="EMBL" id="SFR34912.1"/>
    </source>
</evidence>
<gene>
    <name evidence="1" type="ORF">SAMN04488005_0729</name>
</gene>
<keyword evidence="2" id="KW-1185">Reference proteome</keyword>
<dbReference type="OrthoDB" id="7812881at2"/>
<dbReference type="AlphaFoldDB" id="A0A1I6FY83"/>
<dbReference type="Gene3D" id="3.40.50.300">
    <property type="entry name" value="P-loop containing nucleotide triphosphate hydrolases"/>
    <property type="match status" value="1"/>
</dbReference>